<protein>
    <submittedName>
        <fullName evidence="2">Uncharacterized protein</fullName>
    </submittedName>
</protein>
<dbReference type="PANTHER" id="PTHR34118:SF6">
    <property type="entry name" value="PROTEIN CONSERVED ONLY IN THE GREEN LINEAGE 160, CHLOROPLASTIC"/>
    <property type="match status" value="1"/>
</dbReference>
<proteinExistence type="predicted"/>
<keyword evidence="1" id="KW-0812">Transmembrane</keyword>
<dbReference type="EMBL" id="GBEZ01026560">
    <property type="protein sequence ID" value="JAC60661.1"/>
    <property type="molecule type" value="Transcribed_RNA"/>
</dbReference>
<evidence type="ECO:0000256" key="1">
    <source>
        <dbReference type="SAM" id="Phobius"/>
    </source>
</evidence>
<name>A0A061QQQ0_9CHLO</name>
<feature type="transmembrane region" description="Helical" evidence="1">
    <location>
        <begin position="130"/>
        <end position="157"/>
    </location>
</feature>
<gene>
    <name evidence="2" type="ORF">TSPGSL018_28371</name>
</gene>
<keyword evidence="1" id="KW-1133">Transmembrane helix</keyword>
<accession>A0A061QQQ0</accession>
<dbReference type="AlphaFoldDB" id="A0A061QQQ0"/>
<sequence>MMEHNLAGGLTAHTGSAPYSPPSVPRVGLLCGAFPKFYRRKSVCSFRKRSLKIQNRPINRVGCAVAVGGQQDLHDEQPSPTPFPAPEQENTELSPEYVAWLQSMKQQSDESYATLKSALLMRTRRSGTLLTLYIFLVVSSPAAFCTMVGAATSYLYMLLLMADVDSRSVRDTNLIMEAEREDNRVRRLMLRAVGAYVEALRPRLLLPVALAAGAWYYNEASGSSIGVTEEGCLFLGFCSYKLGLIVELWESVKPRPKSRDELMRQERPMLRQLEDVEDVRPDLKDERL</sequence>
<evidence type="ECO:0000313" key="2">
    <source>
        <dbReference type="EMBL" id="JAC60661.1"/>
    </source>
</evidence>
<keyword evidence="1" id="KW-0472">Membrane</keyword>
<reference evidence="2" key="1">
    <citation type="submission" date="2014-05" db="EMBL/GenBank/DDBJ databases">
        <title>The transcriptome of the halophilic microalga Tetraselmis sp. GSL018 isolated from the Great Salt Lake, Utah.</title>
        <authorList>
            <person name="Jinkerson R.E."/>
            <person name="D'Adamo S."/>
            <person name="Posewitz M.C."/>
        </authorList>
    </citation>
    <scope>NUCLEOTIDE SEQUENCE</scope>
    <source>
        <strain evidence="2">GSL018</strain>
    </source>
</reference>
<organism evidence="2">
    <name type="scientific">Tetraselmis sp. GSL018</name>
    <dbReference type="NCBI Taxonomy" id="582737"/>
    <lineage>
        <taxon>Eukaryota</taxon>
        <taxon>Viridiplantae</taxon>
        <taxon>Chlorophyta</taxon>
        <taxon>core chlorophytes</taxon>
        <taxon>Chlorodendrophyceae</taxon>
        <taxon>Chlorodendrales</taxon>
        <taxon>Chlorodendraceae</taxon>
        <taxon>Tetraselmis</taxon>
    </lineage>
</organism>
<dbReference type="PANTHER" id="PTHR34118">
    <property type="entry name" value="NF-KAPPA-B INHIBITOR-LIKE PROTEIN-RELATED"/>
    <property type="match status" value="1"/>
</dbReference>